<feature type="coiled-coil region" evidence="5">
    <location>
        <begin position="280"/>
        <end position="307"/>
    </location>
</feature>
<dbReference type="EMBL" id="MPUH01001215">
    <property type="protein sequence ID" value="OMJ69299.1"/>
    <property type="molecule type" value="Genomic_DNA"/>
</dbReference>
<keyword evidence="3" id="KW-0862">Zinc</keyword>
<dbReference type="InterPro" id="IPR017455">
    <property type="entry name" value="Znf_FYVE-rel"/>
</dbReference>
<dbReference type="CDD" id="cd00065">
    <property type="entry name" value="FYVE_like_SF"/>
    <property type="match status" value="1"/>
</dbReference>
<gene>
    <name evidence="7" type="ORF">SteCoe_33020</name>
</gene>
<dbReference type="Proteomes" id="UP000187209">
    <property type="component" value="Unassembled WGS sequence"/>
</dbReference>
<dbReference type="SUPFAM" id="SSF57903">
    <property type="entry name" value="FYVE/PHD zinc finger"/>
    <property type="match status" value="1"/>
</dbReference>
<comment type="caution">
    <text evidence="7">The sequence shown here is derived from an EMBL/GenBank/DDBJ whole genome shotgun (WGS) entry which is preliminary data.</text>
</comment>
<keyword evidence="2 4" id="KW-0863">Zinc-finger</keyword>
<dbReference type="OrthoDB" id="325946at2759"/>
<protein>
    <recommendedName>
        <fullName evidence="6">FYVE-type domain-containing protein</fullName>
    </recommendedName>
</protein>
<evidence type="ECO:0000256" key="1">
    <source>
        <dbReference type="ARBA" id="ARBA00022723"/>
    </source>
</evidence>
<dbReference type="Gene3D" id="3.30.40.10">
    <property type="entry name" value="Zinc/RING finger domain, C3HC4 (zinc finger)"/>
    <property type="match status" value="1"/>
</dbReference>
<dbReference type="GO" id="GO:0008270">
    <property type="term" value="F:zinc ion binding"/>
    <property type="evidence" value="ECO:0007669"/>
    <property type="project" value="UniProtKB-KW"/>
</dbReference>
<evidence type="ECO:0000313" key="8">
    <source>
        <dbReference type="Proteomes" id="UP000187209"/>
    </source>
</evidence>
<evidence type="ECO:0000256" key="5">
    <source>
        <dbReference type="SAM" id="Coils"/>
    </source>
</evidence>
<dbReference type="AlphaFoldDB" id="A0A1R2AXQ8"/>
<feature type="domain" description="FYVE-type" evidence="6">
    <location>
        <begin position="6"/>
        <end position="65"/>
    </location>
</feature>
<evidence type="ECO:0000256" key="3">
    <source>
        <dbReference type="ARBA" id="ARBA00022833"/>
    </source>
</evidence>
<keyword evidence="1" id="KW-0479">Metal-binding</keyword>
<dbReference type="InterPro" id="IPR013083">
    <property type="entry name" value="Znf_RING/FYVE/PHD"/>
</dbReference>
<evidence type="ECO:0000313" key="7">
    <source>
        <dbReference type="EMBL" id="OMJ69299.1"/>
    </source>
</evidence>
<reference evidence="7 8" key="1">
    <citation type="submission" date="2016-11" db="EMBL/GenBank/DDBJ databases">
        <title>The macronuclear genome of Stentor coeruleus: a giant cell with tiny introns.</title>
        <authorList>
            <person name="Slabodnick M."/>
            <person name="Ruby J.G."/>
            <person name="Reiff S.B."/>
            <person name="Swart E.C."/>
            <person name="Gosai S."/>
            <person name="Prabakaran S."/>
            <person name="Witkowska E."/>
            <person name="Larue G.E."/>
            <person name="Fisher S."/>
            <person name="Freeman R.M."/>
            <person name="Gunawardena J."/>
            <person name="Chu W."/>
            <person name="Stover N.A."/>
            <person name="Gregory B.D."/>
            <person name="Nowacki M."/>
            <person name="Derisi J."/>
            <person name="Roy S.W."/>
            <person name="Marshall W.F."/>
            <person name="Sood P."/>
        </authorList>
    </citation>
    <scope>NUCLEOTIDE SEQUENCE [LARGE SCALE GENOMIC DNA]</scope>
    <source>
        <strain evidence="7">WM001</strain>
    </source>
</reference>
<accession>A0A1R2AXQ8</accession>
<dbReference type="PROSITE" id="PS50178">
    <property type="entry name" value="ZF_FYVE"/>
    <property type="match status" value="1"/>
</dbReference>
<keyword evidence="5" id="KW-0175">Coiled coil</keyword>
<evidence type="ECO:0000256" key="4">
    <source>
        <dbReference type="PROSITE-ProRule" id="PRU00091"/>
    </source>
</evidence>
<keyword evidence="8" id="KW-1185">Reference proteome</keyword>
<evidence type="ECO:0000259" key="6">
    <source>
        <dbReference type="PROSITE" id="PS50178"/>
    </source>
</evidence>
<feature type="coiled-coil region" evidence="5">
    <location>
        <begin position="70"/>
        <end position="200"/>
    </location>
</feature>
<sequence>MMNTEDKQEKYCSICFIEFSIWGMRKQYCGFCFRPVCARCSMQKAYQAESHMLKRKCDTCHSESIKDSVINQNRIEIERLKFEISNLQKRLELEQINIQKERKNIEDLNSIIEETKEDTVNREQEMIEEMKLLEQDLEKITSDYQELVSRMEFLSLQNHELDIKAQNLKEQIEDFTIKPITEINEKIQSLKQDIKRLNLKLKSDCPLSPLIKDTSIIKIKEEILNLRNEKNSILTKIAECKEVEIIKESNISMLLTTLSNSSTAPDLNFICRSFEDEEILRQQQDEIAELRAKIAKRNRKNDLENKKCTCGIV</sequence>
<organism evidence="7 8">
    <name type="scientific">Stentor coeruleus</name>
    <dbReference type="NCBI Taxonomy" id="5963"/>
    <lineage>
        <taxon>Eukaryota</taxon>
        <taxon>Sar</taxon>
        <taxon>Alveolata</taxon>
        <taxon>Ciliophora</taxon>
        <taxon>Postciliodesmatophora</taxon>
        <taxon>Heterotrichea</taxon>
        <taxon>Heterotrichida</taxon>
        <taxon>Stentoridae</taxon>
        <taxon>Stentor</taxon>
    </lineage>
</organism>
<dbReference type="InterPro" id="IPR011011">
    <property type="entry name" value="Znf_FYVE_PHD"/>
</dbReference>
<name>A0A1R2AXQ8_9CILI</name>
<evidence type="ECO:0000256" key="2">
    <source>
        <dbReference type="ARBA" id="ARBA00022771"/>
    </source>
</evidence>
<proteinExistence type="predicted"/>